<keyword evidence="8 10" id="KW-1133">Transmembrane helix</keyword>
<evidence type="ECO:0000256" key="2">
    <source>
        <dbReference type="ARBA" id="ARBA00006931"/>
    </source>
</evidence>
<feature type="compositionally biased region" description="Basic residues" evidence="11">
    <location>
        <begin position="124"/>
        <end position="138"/>
    </location>
</feature>
<evidence type="ECO:0000313" key="15">
    <source>
        <dbReference type="Proteomes" id="UP001642540"/>
    </source>
</evidence>
<evidence type="ECO:0000256" key="7">
    <source>
        <dbReference type="ARBA" id="ARBA00022927"/>
    </source>
</evidence>
<feature type="transmembrane region" description="Helical" evidence="10">
    <location>
        <begin position="966"/>
        <end position="986"/>
    </location>
</feature>
<feature type="transmembrane region" description="Helical" evidence="10">
    <location>
        <begin position="1038"/>
        <end position="1056"/>
    </location>
</feature>
<keyword evidence="15" id="KW-1185">Reference proteome</keyword>
<dbReference type="InterPro" id="IPR039529">
    <property type="entry name" value="PGAP1/BST1"/>
</dbReference>
<evidence type="ECO:0000259" key="12">
    <source>
        <dbReference type="Pfam" id="PF07819"/>
    </source>
</evidence>
<evidence type="ECO:0000256" key="3">
    <source>
        <dbReference type="ARBA" id="ARBA00022448"/>
    </source>
</evidence>
<dbReference type="InterPro" id="IPR029058">
    <property type="entry name" value="AB_hydrolase_fold"/>
</dbReference>
<name>A0ABP1S0V0_9HEXA</name>
<comment type="similarity">
    <text evidence="2 10">Belongs to the GPI inositol-deacylase family.</text>
</comment>
<proteinExistence type="inferred from homology"/>
<evidence type="ECO:0000256" key="5">
    <source>
        <dbReference type="ARBA" id="ARBA00022801"/>
    </source>
</evidence>
<keyword evidence="3 10" id="KW-0813">Transport</keyword>
<evidence type="ECO:0000256" key="6">
    <source>
        <dbReference type="ARBA" id="ARBA00022824"/>
    </source>
</evidence>
<feature type="transmembrane region" description="Helical" evidence="10">
    <location>
        <begin position="1062"/>
        <end position="1083"/>
    </location>
</feature>
<dbReference type="InterPro" id="IPR056824">
    <property type="entry name" value="PGAP1_TMD"/>
</dbReference>
<feature type="transmembrane region" description="Helical" evidence="10">
    <location>
        <begin position="168"/>
        <end position="190"/>
    </location>
</feature>
<keyword evidence="5 10" id="KW-0378">Hydrolase</keyword>
<gene>
    <name evidence="14" type="ORF">ODALV1_LOCUS28260</name>
</gene>
<feature type="region of interest" description="Disordered" evidence="11">
    <location>
        <begin position="1"/>
        <end position="160"/>
    </location>
</feature>
<evidence type="ECO:0000256" key="10">
    <source>
        <dbReference type="RuleBase" id="RU365011"/>
    </source>
</evidence>
<dbReference type="EMBL" id="CAXLJM020000136">
    <property type="protein sequence ID" value="CAL8140371.1"/>
    <property type="molecule type" value="Genomic_DNA"/>
</dbReference>
<feature type="compositionally biased region" description="Low complexity" evidence="11">
    <location>
        <begin position="41"/>
        <end position="74"/>
    </location>
</feature>
<accession>A0ABP1S0V0</accession>
<evidence type="ECO:0000256" key="11">
    <source>
        <dbReference type="SAM" id="MobiDB-lite"/>
    </source>
</evidence>
<keyword evidence="6 10" id="KW-0256">Endoplasmic reticulum</keyword>
<feature type="compositionally biased region" description="Basic and acidic residues" evidence="11">
    <location>
        <begin position="75"/>
        <end position="88"/>
    </location>
</feature>
<feature type="domain" description="GPI inositol-deacylase PGAP1-like alpha/beta" evidence="12">
    <location>
        <begin position="250"/>
        <end position="461"/>
    </location>
</feature>
<evidence type="ECO:0000313" key="14">
    <source>
        <dbReference type="EMBL" id="CAL8140371.1"/>
    </source>
</evidence>
<dbReference type="PANTHER" id="PTHR15495:SF7">
    <property type="entry name" value="GPI INOSITOL-DEACYLASE"/>
    <property type="match status" value="1"/>
</dbReference>
<feature type="region of interest" description="Disordered" evidence="11">
    <location>
        <begin position="1090"/>
        <end position="1112"/>
    </location>
</feature>
<feature type="transmembrane region" description="Helical" evidence="10">
    <location>
        <begin position="851"/>
        <end position="870"/>
    </location>
</feature>
<keyword evidence="4 10" id="KW-0812">Transmembrane</keyword>
<feature type="compositionally biased region" description="Low complexity" evidence="11">
    <location>
        <begin position="140"/>
        <end position="160"/>
    </location>
</feature>
<feature type="domain" description="GPI inositol-deacylase transmembrane" evidence="13">
    <location>
        <begin position="840"/>
        <end position="1073"/>
    </location>
</feature>
<feature type="transmembrane region" description="Helical" evidence="10">
    <location>
        <begin position="759"/>
        <end position="778"/>
    </location>
</feature>
<dbReference type="PANTHER" id="PTHR15495">
    <property type="entry name" value="NEGATIVE REGULATOR OF VESICLE FORMATION-RELATED"/>
    <property type="match status" value="1"/>
</dbReference>
<feature type="transmembrane region" description="Helical" evidence="10">
    <location>
        <begin position="827"/>
        <end position="844"/>
    </location>
</feature>
<dbReference type="Gene3D" id="3.40.50.1820">
    <property type="entry name" value="alpha/beta hydrolase"/>
    <property type="match status" value="1"/>
</dbReference>
<comment type="caution">
    <text evidence="14">The sequence shown here is derived from an EMBL/GenBank/DDBJ whole genome shotgun (WGS) entry which is preliminary data.</text>
</comment>
<keyword evidence="7 10" id="KW-0653">Protein transport</keyword>
<dbReference type="Proteomes" id="UP001642540">
    <property type="component" value="Unassembled WGS sequence"/>
</dbReference>
<feature type="compositionally biased region" description="Low complexity" evidence="11">
    <location>
        <begin position="89"/>
        <end position="105"/>
    </location>
</feature>
<protein>
    <recommendedName>
        <fullName evidence="10">GPI inositol-deacylase</fullName>
        <ecNumber evidence="10">3.1.-.-</ecNumber>
    </recommendedName>
</protein>
<dbReference type="InterPro" id="IPR012908">
    <property type="entry name" value="PGAP1-ab_dom-like"/>
</dbReference>
<dbReference type="EC" id="3.1.-.-" evidence="10"/>
<dbReference type="SUPFAM" id="SSF53474">
    <property type="entry name" value="alpha/beta-Hydrolases"/>
    <property type="match status" value="1"/>
</dbReference>
<dbReference type="Pfam" id="PF25140">
    <property type="entry name" value="PGAP1_TMD"/>
    <property type="match status" value="1"/>
</dbReference>
<evidence type="ECO:0000256" key="9">
    <source>
        <dbReference type="ARBA" id="ARBA00023136"/>
    </source>
</evidence>
<comment type="function">
    <text evidence="10">Involved in inositol deacylation of GPI-anchored proteins which plays important roles in the quality control and ER-associated degradation of GPI-anchored proteins.</text>
</comment>
<reference evidence="14 15" key="1">
    <citation type="submission" date="2024-08" db="EMBL/GenBank/DDBJ databases">
        <authorList>
            <person name="Cucini C."/>
            <person name="Frati F."/>
        </authorList>
    </citation>
    <scope>NUCLEOTIDE SEQUENCE [LARGE SCALE GENOMIC DNA]</scope>
</reference>
<feature type="compositionally biased region" description="Acidic residues" evidence="11">
    <location>
        <begin position="106"/>
        <end position="118"/>
    </location>
</feature>
<feature type="transmembrane region" description="Helical" evidence="10">
    <location>
        <begin position="790"/>
        <end position="815"/>
    </location>
</feature>
<keyword evidence="9 10" id="KW-0472">Membrane</keyword>
<comment type="subcellular location">
    <subcellularLocation>
        <location evidence="1">Endoplasmic reticulum membrane</location>
        <topology evidence="1">Multi-pass membrane protein</topology>
    </subcellularLocation>
</comment>
<feature type="transmembrane region" description="Helical" evidence="10">
    <location>
        <begin position="910"/>
        <end position="936"/>
    </location>
</feature>
<evidence type="ECO:0000256" key="4">
    <source>
        <dbReference type="ARBA" id="ARBA00022692"/>
    </source>
</evidence>
<evidence type="ECO:0000256" key="1">
    <source>
        <dbReference type="ARBA" id="ARBA00004477"/>
    </source>
</evidence>
<evidence type="ECO:0000256" key="8">
    <source>
        <dbReference type="ARBA" id="ARBA00022989"/>
    </source>
</evidence>
<organism evidence="14 15">
    <name type="scientific">Orchesella dallaii</name>
    <dbReference type="NCBI Taxonomy" id="48710"/>
    <lineage>
        <taxon>Eukaryota</taxon>
        <taxon>Metazoa</taxon>
        <taxon>Ecdysozoa</taxon>
        <taxon>Arthropoda</taxon>
        <taxon>Hexapoda</taxon>
        <taxon>Collembola</taxon>
        <taxon>Entomobryomorpha</taxon>
        <taxon>Entomobryoidea</taxon>
        <taxon>Orchesellidae</taxon>
        <taxon>Orchesellinae</taxon>
        <taxon>Orchesella</taxon>
    </lineage>
</organism>
<dbReference type="Pfam" id="PF07819">
    <property type="entry name" value="PGAP1"/>
    <property type="match status" value="1"/>
</dbReference>
<feature type="transmembrane region" description="Helical" evidence="10">
    <location>
        <begin position="1006"/>
        <end position="1026"/>
    </location>
</feature>
<feature type="compositionally biased region" description="Basic and acidic residues" evidence="11">
    <location>
        <begin position="20"/>
        <end position="29"/>
    </location>
</feature>
<evidence type="ECO:0000259" key="13">
    <source>
        <dbReference type="Pfam" id="PF25140"/>
    </source>
</evidence>
<sequence length="1112" mass="124315">MTGIANKTVDTSPPGGGKKKKEEENETGERVILLSPPPSSTSPASGGDGVSFSPSSSLSSASSTSTNTSTLSPGGEERDRGHDNKINRSESPSQLSNSSNLSSSSEGEEDIENDEDTQSDSGIRRRTRTSLSPPRRRGFSPLNPTNSTTSASASSTTSPSPTDLLTKIIINFLCISVSLLISIFFLFGSYDYFKNFEENKCEMTYMFRYPFYHRLPVGSGLDELYPMYHLYAYAEGEEALKEMSSETHRFTGIPILYIPGNAGSHQQVRSLASVSLWKYLDGNTPFHFDYFTVSLNEEFSGLYGYSLKRQVEFVREAILKITSLYEDYHKPILVGHSMGGVIAKAVAVDWSPLEDKILSNFIITLATPHSSPIAIFDPEQDLFYHALNKNWTKSEISEEITVISIAGGDRDLLVPPKFTKWEGNSLQVKATGIPSVWASTDHLCIVWCKQLVLSTVRALFDLVQLQERNKYFAISDNFQLRKDVLNYHFVNRSGVKSFHGSGAPRNAISLPKNIEQVESSSGIFCQAAASPKPQYVLFPMEFLMKNVTKSNIEEDDARVVILTTNSKEKHWILGCTSSGIDGSRCSSAESLAHKARIIPHLRRRRKMVDLSLSNLISSSFSHLIVRLDPHPFKTCVMLETYSKSEREVDLGGEFISNQKIFYSLNLSPRGFLSYLVAWKVSATIADNKSCPESHNLLAQFDSSPFWSEVKFLKNESVLVRLQDWSASRAEVKLWLEPSCNYKVKTSIAPLETSGQFFRLVWRMIPAFYGAVLLMAMFFQKDPANWFSFHLLLLSNAYHLTLLPGFIFAVLLQFIPTDWPLMLHPNEYSPILPILLFSIAYILVLSISTLTWYLIITGGTTIHSVIVQLVSSRFSSWLPSRFTSSSSFRGVQEHLTEAAVEVTLTRFPLSIALILLALSFATCGALGISLVAALYLVKLFKIYEDLLEDLLKAKIANLKDNLSPINFHFSCFMLWLLVTLLNIPSLLHWTRDLGSGAKGEDTQWDLSMYLALLLLPTVAILWQEFVPKMEPTIWNLHRYAFYAMGLACALWGTHRLYITAFLITFVFLTMAICQLVSVMINALINNSNTAAATSENAPPREEETPPQAPPQRS</sequence>